<name>A0A5B9MH19_9BACT</name>
<dbReference type="Proteomes" id="UP000321353">
    <property type="component" value="Chromosome"/>
</dbReference>
<keyword evidence="5" id="KW-1185">Reference proteome</keyword>
<gene>
    <name evidence="4" type="primary">yhhX</name>
    <name evidence="4" type="ORF">Mal15_38660</name>
</gene>
<dbReference type="InterPro" id="IPR050463">
    <property type="entry name" value="Gfo/Idh/MocA_oxidrdct_glycsds"/>
</dbReference>
<dbReference type="Pfam" id="PF22725">
    <property type="entry name" value="GFO_IDH_MocA_C3"/>
    <property type="match status" value="1"/>
</dbReference>
<dbReference type="EC" id="1.-.-.-" evidence="4"/>
<feature type="domain" description="Gfo/Idh/MocA-like oxidoreductase N-terminal" evidence="2">
    <location>
        <begin position="51"/>
        <end position="172"/>
    </location>
</feature>
<accession>A0A5B9MH19</accession>
<dbReference type="EMBL" id="CP036264">
    <property type="protein sequence ID" value="QEF99799.1"/>
    <property type="molecule type" value="Genomic_DNA"/>
</dbReference>
<dbReference type="PANTHER" id="PTHR43818">
    <property type="entry name" value="BCDNA.GH03377"/>
    <property type="match status" value="1"/>
</dbReference>
<evidence type="ECO:0000313" key="5">
    <source>
        <dbReference type="Proteomes" id="UP000321353"/>
    </source>
</evidence>
<dbReference type="InterPro" id="IPR000683">
    <property type="entry name" value="Gfo/Idh/MocA-like_OxRdtase_N"/>
</dbReference>
<protein>
    <submittedName>
        <fullName evidence="4">Putative oxidoreductase YhhX</fullName>
        <ecNumber evidence="4">1.-.-.-</ecNumber>
    </submittedName>
</protein>
<dbReference type="Pfam" id="PF01408">
    <property type="entry name" value="GFO_IDH_MocA"/>
    <property type="match status" value="1"/>
</dbReference>
<dbReference type="InterPro" id="IPR036291">
    <property type="entry name" value="NAD(P)-bd_dom_sf"/>
</dbReference>
<dbReference type="KEGG" id="smam:Mal15_38660"/>
<dbReference type="SUPFAM" id="SSF55347">
    <property type="entry name" value="Glyceraldehyde-3-phosphate dehydrogenase-like, C-terminal domain"/>
    <property type="match status" value="1"/>
</dbReference>
<reference evidence="4 5" key="1">
    <citation type="submission" date="2019-02" db="EMBL/GenBank/DDBJ databases">
        <title>Planctomycetal bacteria perform biofilm scaping via a novel small molecule.</title>
        <authorList>
            <person name="Jeske O."/>
            <person name="Boedeker C."/>
            <person name="Wiegand S."/>
            <person name="Breitling P."/>
            <person name="Kallscheuer N."/>
            <person name="Jogler M."/>
            <person name="Rohde M."/>
            <person name="Petersen J."/>
            <person name="Medema M.H."/>
            <person name="Surup F."/>
            <person name="Jogler C."/>
        </authorList>
    </citation>
    <scope>NUCLEOTIDE SEQUENCE [LARGE SCALE GENOMIC DNA]</scope>
    <source>
        <strain evidence="4 5">Mal15</strain>
    </source>
</reference>
<dbReference type="Gene3D" id="3.30.360.10">
    <property type="entry name" value="Dihydrodipicolinate Reductase, domain 2"/>
    <property type="match status" value="1"/>
</dbReference>
<evidence type="ECO:0000256" key="1">
    <source>
        <dbReference type="ARBA" id="ARBA00023002"/>
    </source>
</evidence>
<dbReference type="GO" id="GO:0000166">
    <property type="term" value="F:nucleotide binding"/>
    <property type="evidence" value="ECO:0007669"/>
    <property type="project" value="InterPro"/>
</dbReference>
<dbReference type="AlphaFoldDB" id="A0A5B9MH19"/>
<dbReference type="Gene3D" id="3.40.50.720">
    <property type="entry name" value="NAD(P)-binding Rossmann-like Domain"/>
    <property type="match status" value="1"/>
</dbReference>
<evidence type="ECO:0000259" key="3">
    <source>
        <dbReference type="Pfam" id="PF22725"/>
    </source>
</evidence>
<feature type="domain" description="GFO/IDH/MocA-like oxidoreductase" evidence="3">
    <location>
        <begin position="180"/>
        <end position="299"/>
    </location>
</feature>
<keyword evidence="1 4" id="KW-0560">Oxidoreductase</keyword>
<dbReference type="SUPFAM" id="SSF51735">
    <property type="entry name" value="NAD(P)-binding Rossmann-fold domains"/>
    <property type="match status" value="1"/>
</dbReference>
<dbReference type="PANTHER" id="PTHR43818:SF11">
    <property type="entry name" value="BCDNA.GH03377"/>
    <property type="match status" value="1"/>
</dbReference>
<proteinExistence type="predicted"/>
<dbReference type="InterPro" id="IPR055170">
    <property type="entry name" value="GFO_IDH_MocA-like_dom"/>
</dbReference>
<sequence>MLRNWTLLSPQALHHMTHHRSLSRRHWLAALPVVASAAGHFCKAAEQPRIRIGQIGTKHAHASGKLDAILKFPETYELVGVVEPDAERRAAMRGRDPYRGVTWLTESELLSTPGLQAVAVETDIPNLVPTAVRCLNAGMHIHLDKPAGESLDACRAMHQIATERGLTIQMGYMLRYNPAFQFADQIVRDGWLGEITEINGMMGKYMNDGGRLELAKISGGGMFELACHLIDQVVSLLGPPESVTSHLRRTFPEKDSFADNQLAVFDYPKAIATIRCNHIDPMGGARRQFSITGTEGTFEIRPLEPTPRGRLGLDRPRGQFKKGYQDVTFESPTGRYDAEFLDLAQVIRGEKKLRWDADHDIATHEAVLRASGML</sequence>
<evidence type="ECO:0000259" key="2">
    <source>
        <dbReference type="Pfam" id="PF01408"/>
    </source>
</evidence>
<organism evidence="4 5">
    <name type="scientific">Stieleria maiorica</name>
    <dbReference type="NCBI Taxonomy" id="2795974"/>
    <lineage>
        <taxon>Bacteria</taxon>
        <taxon>Pseudomonadati</taxon>
        <taxon>Planctomycetota</taxon>
        <taxon>Planctomycetia</taxon>
        <taxon>Pirellulales</taxon>
        <taxon>Pirellulaceae</taxon>
        <taxon>Stieleria</taxon>
    </lineage>
</organism>
<dbReference type="GO" id="GO:0016491">
    <property type="term" value="F:oxidoreductase activity"/>
    <property type="evidence" value="ECO:0007669"/>
    <property type="project" value="UniProtKB-KW"/>
</dbReference>
<evidence type="ECO:0000313" key="4">
    <source>
        <dbReference type="EMBL" id="QEF99799.1"/>
    </source>
</evidence>